<accession>A0AAD6N7G1</accession>
<reference evidence="2" key="1">
    <citation type="journal article" date="2023" name="IMA Fungus">
        <title>Comparative genomic study of the Penicillium genus elucidates a diverse pangenome and 15 lateral gene transfer events.</title>
        <authorList>
            <person name="Petersen C."/>
            <person name="Sorensen T."/>
            <person name="Nielsen M.R."/>
            <person name="Sondergaard T.E."/>
            <person name="Sorensen J.L."/>
            <person name="Fitzpatrick D.A."/>
            <person name="Frisvad J.C."/>
            <person name="Nielsen K.L."/>
        </authorList>
    </citation>
    <scope>NUCLEOTIDE SEQUENCE</scope>
    <source>
        <strain evidence="2">IBT 15450</strain>
    </source>
</reference>
<feature type="transmembrane region" description="Helical" evidence="1">
    <location>
        <begin position="58"/>
        <end position="83"/>
    </location>
</feature>
<keyword evidence="3" id="KW-1185">Reference proteome</keyword>
<dbReference type="EMBL" id="JAQJZL010000009">
    <property type="protein sequence ID" value="KAJ6038253.1"/>
    <property type="molecule type" value="Genomic_DNA"/>
</dbReference>
<sequence length="158" mass="17593">MENTKQNKFESCAHQIPLPEPGSMSPSPGVPVAPIEIPENNSEPREIEGNRYLTGIKLVMLVSAVTLVNFLTLLDLTIIVTAIPSITLQFHSLRDLGWYGSAYQISGYNGTYFCCRLAKKLTDDQSLPSTSNRQIIYPFQLKGNYNCNTSLGQRKHSE</sequence>
<evidence type="ECO:0000313" key="3">
    <source>
        <dbReference type="Proteomes" id="UP001219568"/>
    </source>
</evidence>
<proteinExistence type="predicted"/>
<name>A0AAD6N7G1_PENCN</name>
<dbReference type="InterPro" id="IPR036259">
    <property type="entry name" value="MFS_trans_sf"/>
</dbReference>
<evidence type="ECO:0000256" key="1">
    <source>
        <dbReference type="SAM" id="Phobius"/>
    </source>
</evidence>
<dbReference type="Proteomes" id="UP001219568">
    <property type="component" value="Unassembled WGS sequence"/>
</dbReference>
<protein>
    <submittedName>
        <fullName evidence="2">Uncharacterized protein</fullName>
    </submittedName>
</protein>
<reference evidence="2" key="2">
    <citation type="submission" date="2023-01" db="EMBL/GenBank/DDBJ databases">
        <authorList>
            <person name="Petersen C."/>
        </authorList>
    </citation>
    <scope>NUCLEOTIDE SEQUENCE</scope>
    <source>
        <strain evidence="2">IBT 15450</strain>
    </source>
</reference>
<dbReference type="AlphaFoldDB" id="A0AAD6N7G1"/>
<comment type="caution">
    <text evidence="2">The sequence shown here is derived from an EMBL/GenBank/DDBJ whole genome shotgun (WGS) entry which is preliminary data.</text>
</comment>
<gene>
    <name evidence="2" type="ORF">N7460_008024</name>
</gene>
<keyword evidence="1" id="KW-0472">Membrane</keyword>
<keyword evidence="1" id="KW-0812">Transmembrane</keyword>
<evidence type="ECO:0000313" key="2">
    <source>
        <dbReference type="EMBL" id="KAJ6038253.1"/>
    </source>
</evidence>
<dbReference type="SUPFAM" id="SSF103473">
    <property type="entry name" value="MFS general substrate transporter"/>
    <property type="match status" value="1"/>
</dbReference>
<keyword evidence="1" id="KW-1133">Transmembrane helix</keyword>
<organism evidence="2 3">
    <name type="scientific">Penicillium canescens</name>
    <dbReference type="NCBI Taxonomy" id="5083"/>
    <lineage>
        <taxon>Eukaryota</taxon>
        <taxon>Fungi</taxon>
        <taxon>Dikarya</taxon>
        <taxon>Ascomycota</taxon>
        <taxon>Pezizomycotina</taxon>
        <taxon>Eurotiomycetes</taxon>
        <taxon>Eurotiomycetidae</taxon>
        <taxon>Eurotiales</taxon>
        <taxon>Aspergillaceae</taxon>
        <taxon>Penicillium</taxon>
    </lineage>
</organism>